<sequence length="39" mass="4109">MFSLIATIGTTAAIEWFTGGVLFGISAYSAAKETTKKQP</sequence>
<name>A0A1F2PLI8_9FIRM</name>
<accession>A0A1F2PLI8</accession>
<dbReference type="AlphaFoldDB" id="A0A1F2PLI8"/>
<gene>
    <name evidence="1" type="ORF">ACWI_07740</name>
</gene>
<evidence type="ECO:0000313" key="2">
    <source>
        <dbReference type="Proteomes" id="UP000176244"/>
    </source>
</evidence>
<reference evidence="1 2" key="1">
    <citation type="submission" date="2015-09" db="EMBL/GenBank/DDBJ databases">
        <title>Genome sequence of Acetobacterium wieringae DSM 1911.</title>
        <authorList>
            <person name="Poehlein A."/>
            <person name="Bengelsdorf F.R."/>
            <person name="Schiel-Bengelsdorf B."/>
            <person name="Duerre P."/>
            <person name="Daniel R."/>
        </authorList>
    </citation>
    <scope>NUCLEOTIDE SEQUENCE [LARGE SCALE GENOMIC DNA]</scope>
    <source>
        <strain evidence="1 2">DSM 1911</strain>
    </source>
</reference>
<dbReference type="Proteomes" id="UP000176244">
    <property type="component" value="Unassembled WGS sequence"/>
</dbReference>
<comment type="caution">
    <text evidence="1">The sequence shown here is derived from an EMBL/GenBank/DDBJ whole genome shotgun (WGS) entry which is preliminary data.</text>
</comment>
<evidence type="ECO:0000313" key="1">
    <source>
        <dbReference type="EMBL" id="OFV71724.1"/>
    </source>
</evidence>
<proteinExistence type="predicted"/>
<organism evidence="1 2">
    <name type="scientific">Acetobacterium wieringae</name>
    <dbReference type="NCBI Taxonomy" id="52694"/>
    <lineage>
        <taxon>Bacteria</taxon>
        <taxon>Bacillati</taxon>
        <taxon>Bacillota</taxon>
        <taxon>Clostridia</taxon>
        <taxon>Eubacteriales</taxon>
        <taxon>Eubacteriaceae</taxon>
        <taxon>Acetobacterium</taxon>
    </lineage>
</organism>
<protein>
    <submittedName>
        <fullName evidence="1">Uncharacterized protein</fullName>
    </submittedName>
</protein>
<dbReference type="EMBL" id="LKEU01000016">
    <property type="protein sequence ID" value="OFV71724.1"/>
    <property type="molecule type" value="Genomic_DNA"/>
</dbReference>